<feature type="compositionally biased region" description="Pro residues" evidence="3">
    <location>
        <begin position="1329"/>
        <end position="1348"/>
    </location>
</feature>
<keyword evidence="7" id="KW-1185">Reference proteome</keyword>
<dbReference type="SMART" id="SM00248">
    <property type="entry name" value="ANK"/>
    <property type="match status" value="10"/>
</dbReference>
<evidence type="ECO:0000259" key="4">
    <source>
        <dbReference type="Pfam" id="PF22939"/>
    </source>
</evidence>
<dbReference type="Pfam" id="PF24883">
    <property type="entry name" value="NPHP3_N"/>
    <property type="match status" value="1"/>
</dbReference>
<dbReference type="SUPFAM" id="SSF48403">
    <property type="entry name" value="Ankyrin repeat"/>
    <property type="match status" value="2"/>
</dbReference>
<dbReference type="PROSITE" id="PS50088">
    <property type="entry name" value="ANK_REPEAT"/>
    <property type="match status" value="2"/>
</dbReference>
<evidence type="ECO:0000256" key="2">
    <source>
        <dbReference type="PROSITE-ProRule" id="PRU00023"/>
    </source>
</evidence>
<feature type="compositionally biased region" description="Polar residues" evidence="3">
    <location>
        <begin position="1309"/>
        <end position="1318"/>
    </location>
</feature>
<accession>A0A9P9APL0</accession>
<dbReference type="OrthoDB" id="5086500at2759"/>
<evidence type="ECO:0000256" key="3">
    <source>
        <dbReference type="SAM" id="MobiDB-lite"/>
    </source>
</evidence>
<dbReference type="PROSITE" id="PS50297">
    <property type="entry name" value="ANK_REP_REGION"/>
    <property type="match status" value="2"/>
</dbReference>
<dbReference type="InterPro" id="IPR054471">
    <property type="entry name" value="GPIID_WHD"/>
</dbReference>
<reference evidence="6 7" key="1">
    <citation type="journal article" date="2021" name="Nat. Commun.">
        <title>Genetic determinants of endophytism in the Arabidopsis root mycobiome.</title>
        <authorList>
            <person name="Mesny F."/>
            <person name="Miyauchi S."/>
            <person name="Thiergart T."/>
            <person name="Pickel B."/>
            <person name="Atanasova L."/>
            <person name="Karlsson M."/>
            <person name="Huettel B."/>
            <person name="Barry K.W."/>
            <person name="Haridas S."/>
            <person name="Chen C."/>
            <person name="Bauer D."/>
            <person name="Andreopoulos W."/>
            <person name="Pangilinan J."/>
            <person name="LaButti K."/>
            <person name="Riley R."/>
            <person name="Lipzen A."/>
            <person name="Clum A."/>
            <person name="Drula E."/>
            <person name="Henrissat B."/>
            <person name="Kohler A."/>
            <person name="Grigoriev I.V."/>
            <person name="Martin F.M."/>
            <person name="Hacquard S."/>
        </authorList>
    </citation>
    <scope>NUCLEOTIDE SEQUENCE [LARGE SCALE GENOMIC DNA]</scope>
    <source>
        <strain evidence="6 7">MPI-CAGE-CH-0241</strain>
    </source>
</reference>
<dbReference type="InterPro" id="IPR029058">
    <property type="entry name" value="AB_hydrolase_fold"/>
</dbReference>
<evidence type="ECO:0000259" key="5">
    <source>
        <dbReference type="Pfam" id="PF24883"/>
    </source>
</evidence>
<feature type="region of interest" description="Disordered" evidence="3">
    <location>
        <begin position="1305"/>
        <end position="1348"/>
    </location>
</feature>
<dbReference type="SUPFAM" id="SSF53474">
    <property type="entry name" value="alpha/beta-Hydrolases"/>
    <property type="match status" value="1"/>
</dbReference>
<feature type="repeat" description="ANK" evidence="2">
    <location>
        <begin position="1125"/>
        <end position="1157"/>
    </location>
</feature>
<dbReference type="SUPFAM" id="SSF52540">
    <property type="entry name" value="P-loop containing nucleoside triphosphate hydrolases"/>
    <property type="match status" value="1"/>
</dbReference>
<sequence>MASSADGFAVDRLGLILVHPKTAETTDFKPTSNIIFVHGLRGHPIKTWSYTEKTAAQPSPEPSTSVIENLPIASKRHIFSKIKSKLKPSSSSKPARQASGLSDKGNPSAARVFWPTDILPTKLPRAKIWTYGYNSGVVGGLFQPNNQNSILQHGNDLMVKVARGLDHDDKPIIFVAHSLGGLLVKVALNRMCQSLDKREKQTFERTKAVVFCGTPHRGSNAAAWAKLASNLVSVSFTDSNAKLVSDLQVNAKVLGPIQEDFLKLLHQSGIRVHSFQEGRPSSGIKGFNDKVVDDFSSTCGWPLESVETIDADHRQMVKQPGADIICDVLRDINGVILEEAEAQEKQKKKKGKRRSNEPYTYLNRFFTVDYHAFLSNVSQRHPNTCAWLMDANPVSTWLSGTGPNILWLRGYPGLGKSVLARYLVEELHPKTETSPPRDTSMVAFFFCSYRDEKAKTDKSLVCSLIHQLVHSDSRLSEAISQKFIVIDRSVTGSMRNLWDILLDVIDAIEDKTLYIVIDALDELTPSLWGTFFTELLAMLTKTTTIVKVVITSRAEPEIEKTLGHNAVQLDLSKEKKNVSDVSVYLTDTVLSYGDENGFGDEMCQQILKELITRADGMFLWAKLAWSYFIDGVGLWTRPLLEQKLEELQGLPPGMDVLYHRILSSVDKRMRPELLQAFQWIVVATRPLTITEISIALGLRHRPRRAAGIKVQLNMRNFFKKLCPHLVKVDERDVITLVHQSFKDFLLQTTQVADIERPIPNEFFINRNATCYESGLDCLAYLGMSDFEDWEPLWDLTGLYPVLRDDVPRVFPFLDYSRHEWASHLRNLDDGDEAWRYFYGTVNRKQKMRWAPANPLIFWLFKQRMKGLLRRAAREGFDMNQVDSQGAHIVHIAVQYIKEMVFEDVDFLLSLGADINGRDAHGQTLLHRLAINEELDGIRQWMTKSHVDINAQNSKGETALHAAVRTEDPVVDILDILLASPQIDVNITDHEGLTPLCLAIHWCRHRATMRLLQHDTVDVSIGSPAGEDPLVSAIIQGWSDVALAILNKLDSVEPYRDNVGRNVLHWAAYMNMPGVFKAALGKQTTLLDAVNNRRWTPLHSVADDGNAELVELLLARGASTTAKTRYDETALHLAASKGHFPTVRLLLQSMPAIAINAKDLNGWTVLHRSLSSGRDDMTTWLLDQDVVNVGVRDKHGRKAIMFASAFASNDMLRTFLKRSPSDLFHVDRFGYDLVHMAAFYGNKPNVEYLLQESEHFDQSTENHWGKRALDLAPTEKFADILTEQGFTHSSRHLEQRAALREQEFRYETGTRPTGNSSSEWAVLPFLPNYPQMPEPPQLPAAPPPPQHPT</sequence>
<dbReference type="InterPro" id="IPR056884">
    <property type="entry name" value="NPHP3-like_N"/>
</dbReference>
<keyword evidence="1" id="KW-0677">Repeat</keyword>
<proteinExistence type="predicted"/>
<organism evidence="6 7">
    <name type="scientific">Thelonectria olida</name>
    <dbReference type="NCBI Taxonomy" id="1576542"/>
    <lineage>
        <taxon>Eukaryota</taxon>
        <taxon>Fungi</taxon>
        <taxon>Dikarya</taxon>
        <taxon>Ascomycota</taxon>
        <taxon>Pezizomycotina</taxon>
        <taxon>Sordariomycetes</taxon>
        <taxon>Hypocreomycetidae</taxon>
        <taxon>Hypocreales</taxon>
        <taxon>Nectriaceae</taxon>
        <taxon>Thelonectria</taxon>
    </lineage>
</organism>
<name>A0A9P9APL0_9HYPO</name>
<evidence type="ECO:0000313" key="7">
    <source>
        <dbReference type="Proteomes" id="UP000777438"/>
    </source>
</evidence>
<dbReference type="InterPro" id="IPR027417">
    <property type="entry name" value="P-loop_NTPase"/>
</dbReference>
<dbReference type="PANTHER" id="PTHR10039:SF16">
    <property type="entry name" value="GPI INOSITOL-DEACYLASE"/>
    <property type="match status" value="1"/>
</dbReference>
<dbReference type="Gene3D" id="1.25.40.20">
    <property type="entry name" value="Ankyrin repeat-containing domain"/>
    <property type="match status" value="2"/>
</dbReference>
<evidence type="ECO:0000256" key="1">
    <source>
        <dbReference type="ARBA" id="ARBA00022737"/>
    </source>
</evidence>
<comment type="caution">
    <text evidence="6">The sequence shown here is derived from an EMBL/GenBank/DDBJ whole genome shotgun (WGS) entry which is preliminary data.</text>
</comment>
<dbReference type="EMBL" id="JAGPYM010000006">
    <property type="protein sequence ID" value="KAH6893443.1"/>
    <property type="molecule type" value="Genomic_DNA"/>
</dbReference>
<keyword evidence="2" id="KW-0040">ANK repeat</keyword>
<dbReference type="Pfam" id="PF12796">
    <property type="entry name" value="Ank_2"/>
    <property type="match status" value="2"/>
</dbReference>
<evidence type="ECO:0000313" key="6">
    <source>
        <dbReference type="EMBL" id="KAH6893443.1"/>
    </source>
</evidence>
<dbReference type="Gene3D" id="3.40.50.300">
    <property type="entry name" value="P-loop containing nucleotide triphosphate hydrolases"/>
    <property type="match status" value="1"/>
</dbReference>
<dbReference type="Pfam" id="PF22939">
    <property type="entry name" value="WHD_GPIID"/>
    <property type="match status" value="1"/>
</dbReference>
<dbReference type="Proteomes" id="UP000777438">
    <property type="component" value="Unassembled WGS sequence"/>
</dbReference>
<gene>
    <name evidence="6" type="ORF">B0T10DRAFT_273176</name>
</gene>
<feature type="region of interest" description="Disordered" evidence="3">
    <location>
        <begin position="85"/>
        <end position="107"/>
    </location>
</feature>
<feature type="domain" description="Nephrocystin 3-like N-terminal" evidence="5">
    <location>
        <begin position="383"/>
        <end position="553"/>
    </location>
</feature>
<dbReference type="Gene3D" id="3.40.50.1820">
    <property type="entry name" value="alpha/beta hydrolase"/>
    <property type="match status" value="1"/>
</dbReference>
<dbReference type="InterPro" id="IPR002110">
    <property type="entry name" value="Ankyrin_rpt"/>
</dbReference>
<feature type="repeat" description="ANK" evidence="2">
    <location>
        <begin position="1092"/>
        <end position="1124"/>
    </location>
</feature>
<dbReference type="PANTHER" id="PTHR10039">
    <property type="entry name" value="AMELOGENIN"/>
    <property type="match status" value="1"/>
</dbReference>
<protein>
    <submittedName>
        <fullName evidence="6">Ankyrin repeat-containing domain protein</fullName>
    </submittedName>
</protein>
<feature type="domain" description="GPI inositol-deacylase winged helix" evidence="4">
    <location>
        <begin position="677"/>
        <end position="752"/>
    </location>
</feature>
<dbReference type="InterPro" id="IPR036770">
    <property type="entry name" value="Ankyrin_rpt-contain_sf"/>
</dbReference>